<evidence type="ECO:0000313" key="3">
    <source>
        <dbReference type="Proteomes" id="UP000464620"/>
    </source>
</evidence>
<name>A0A6B9V9N5_ARAHY</name>
<evidence type="ECO:0000313" key="2">
    <source>
        <dbReference type="EMBL" id="QHN78179.1"/>
    </source>
</evidence>
<dbReference type="Proteomes" id="UP000464620">
    <property type="component" value="Chromosome B09"/>
</dbReference>
<evidence type="ECO:0000256" key="1">
    <source>
        <dbReference type="SAM" id="MobiDB-lite"/>
    </source>
</evidence>
<organism evidence="2 3">
    <name type="scientific">Arachis hypogaea</name>
    <name type="common">Peanut</name>
    <dbReference type="NCBI Taxonomy" id="3818"/>
    <lineage>
        <taxon>Eukaryota</taxon>
        <taxon>Viridiplantae</taxon>
        <taxon>Streptophyta</taxon>
        <taxon>Embryophyta</taxon>
        <taxon>Tracheophyta</taxon>
        <taxon>Spermatophyta</taxon>
        <taxon>Magnoliopsida</taxon>
        <taxon>eudicotyledons</taxon>
        <taxon>Gunneridae</taxon>
        <taxon>Pentapetalae</taxon>
        <taxon>rosids</taxon>
        <taxon>fabids</taxon>
        <taxon>Fabales</taxon>
        <taxon>Fabaceae</taxon>
        <taxon>Papilionoideae</taxon>
        <taxon>50 kb inversion clade</taxon>
        <taxon>dalbergioids sensu lato</taxon>
        <taxon>Dalbergieae</taxon>
        <taxon>Pterocarpus clade</taxon>
        <taxon>Arachis</taxon>
    </lineage>
</organism>
<feature type="region of interest" description="Disordered" evidence="1">
    <location>
        <begin position="1"/>
        <end position="37"/>
    </location>
</feature>
<protein>
    <submittedName>
        <fullName evidence="2">Uncharacterized protein</fullName>
    </submittedName>
</protein>
<dbReference type="Gramene" id="arahy.Tifrunner.gnm2.ann2.Ah19g352000.1">
    <property type="protein sequence ID" value="arahy.Tifrunner.gnm2.ann2.Ah19g352000.1-CDS"/>
    <property type="gene ID" value="arahy.Tifrunner.gnm2.ann2.Ah19g352000"/>
</dbReference>
<gene>
    <name evidence="2" type="ORF">DS421_19g659150</name>
</gene>
<accession>A0A6B9V9N5</accession>
<proteinExistence type="predicted"/>
<feature type="region of interest" description="Disordered" evidence="1">
    <location>
        <begin position="57"/>
        <end position="114"/>
    </location>
</feature>
<dbReference type="AlphaFoldDB" id="A0A6B9V9N5"/>
<sequence>MLGKAELLRVPQSSAATPPKMPPSPTRGTVNSSEDLEATHLAAVKHAGEAEILRVPYHQRRLHHKTLPENPRRVTGSPRSTPIAAIPKQGCEGRTASRATNQRRLHHKMPPEPREESLEARELCCRCCSTAKVLPILGPLPAVHETVEPPSTVRHPELSRPLPVPDHTMAGALVGGAFLSGFINVVFDRFLTTDAANLVLGKKLGPDLVERLIMFTFTKLEKSYMS</sequence>
<reference evidence="2 3" key="1">
    <citation type="submission" date="2020-01" db="EMBL/GenBank/DDBJ databases">
        <title>Genome sequence of Arachis hypogaea, cultivar Shitouqi.</title>
        <authorList>
            <person name="Zhuang W."/>
            <person name="Chen H."/>
            <person name="Varshney R."/>
            <person name="Wang D."/>
            <person name="Ming R."/>
        </authorList>
    </citation>
    <scope>NUCLEOTIDE SEQUENCE [LARGE SCALE GENOMIC DNA]</scope>
    <source>
        <tissue evidence="2">Young leaf</tissue>
    </source>
</reference>
<dbReference type="EMBL" id="CP031001">
    <property type="protein sequence ID" value="QHN78179.1"/>
    <property type="molecule type" value="Genomic_DNA"/>
</dbReference>